<reference evidence="9" key="1">
    <citation type="journal article" date="2022" name="Int. J. Syst. Evol. Microbiol.">
        <title>Anaeromyxobacter oryzae sp. nov., Anaeromyxobacter diazotrophicus sp. nov. and Anaeromyxobacter paludicola sp. nov., isolated from paddy soils.</title>
        <authorList>
            <person name="Itoh H."/>
            <person name="Xu Z."/>
            <person name="Mise K."/>
            <person name="Masuda Y."/>
            <person name="Ushijima N."/>
            <person name="Hayakawa C."/>
            <person name="Shiratori Y."/>
            <person name="Senoo K."/>
        </authorList>
    </citation>
    <scope>NUCLEOTIDE SEQUENCE [LARGE SCALE GENOMIC DNA]</scope>
    <source>
        <strain evidence="9">Red232</strain>
    </source>
</reference>
<evidence type="ECO:0000256" key="6">
    <source>
        <dbReference type="ARBA" id="ARBA00023136"/>
    </source>
</evidence>
<keyword evidence="5 7" id="KW-1133">Transmembrane helix</keyword>
<keyword evidence="3" id="KW-1003">Cell membrane</keyword>
<feature type="transmembrane region" description="Helical" evidence="7">
    <location>
        <begin position="257"/>
        <end position="275"/>
    </location>
</feature>
<proteinExistence type="inferred from homology"/>
<feature type="transmembrane region" description="Helical" evidence="7">
    <location>
        <begin position="194"/>
        <end position="212"/>
    </location>
</feature>
<keyword evidence="6 7" id="KW-0472">Membrane</keyword>
<protein>
    <submittedName>
        <fullName evidence="8">Cytochrome D ubiquinol oxidase subunit II</fullName>
    </submittedName>
</protein>
<dbReference type="PANTHER" id="PTHR43141:SF4">
    <property type="entry name" value="CYTOCHROME BD2 SUBUNIT II"/>
    <property type="match status" value="1"/>
</dbReference>
<dbReference type="RefSeq" id="WP_248353127.1">
    <property type="nucleotide sequence ID" value="NZ_AP025591.1"/>
</dbReference>
<accession>A0ABM7WYR4</accession>
<evidence type="ECO:0000256" key="4">
    <source>
        <dbReference type="ARBA" id="ARBA00022692"/>
    </source>
</evidence>
<comment type="similarity">
    <text evidence="2">Belongs to the cytochrome ubiquinol oxidase subunit 2 family.</text>
</comment>
<evidence type="ECO:0000256" key="3">
    <source>
        <dbReference type="ARBA" id="ARBA00022475"/>
    </source>
</evidence>
<feature type="transmembrane region" description="Helical" evidence="7">
    <location>
        <begin position="118"/>
        <end position="140"/>
    </location>
</feature>
<dbReference type="Proteomes" id="UP001162891">
    <property type="component" value="Chromosome"/>
</dbReference>
<evidence type="ECO:0000256" key="2">
    <source>
        <dbReference type="ARBA" id="ARBA00007543"/>
    </source>
</evidence>
<organism evidence="8 9">
    <name type="scientific">Anaeromyxobacter oryzae</name>
    <dbReference type="NCBI Taxonomy" id="2918170"/>
    <lineage>
        <taxon>Bacteria</taxon>
        <taxon>Pseudomonadati</taxon>
        <taxon>Myxococcota</taxon>
        <taxon>Myxococcia</taxon>
        <taxon>Myxococcales</taxon>
        <taxon>Cystobacterineae</taxon>
        <taxon>Anaeromyxobacteraceae</taxon>
        <taxon>Anaeromyxobacter</taxon>
    </lineage>
</organism>
<name>A0ABM7WYR4_9BACT</name>
<feature type="transmembrane region" description="Helical" evidence="7">
    <location>
        <begin position="160"/>
        <end position="182"/>
    </location>
</feature>
<gene>
    <name evidence="8" type="ORF">AMOR_36720</name>
</gene>
<sequence>MSPHDLLGAVILAALVLYALLGGADFGGGIWDLLASGPRTRAQRDLVERAIGPIWEANHVWLILVVVLLFTGFPAAFARVSIALFTPLVLLLVGIVLRGAAFTFRTYDRPDDRVQRRWGVVFSGASILAPLMLGVVVGALATGRLAGGATVDALAWLSPFPVATGLFAAVLFAYLAATYLAVEAEGVLRDDFRRRAIAAGAAVFLCALLVAALSSREAPLVFEGLTRRTFTLPLHVATGAAAIVAFGALFRDRVRLARTAAVFQVALIVIGWGASQYPYLVTPDLTLASAAGPRATLVAVLWALGAGALFLLPALYLLFRIFKGERPFAVVDRARPR</sequence>
<evidence type="ECO:0000313" key="8">
    <source>
        <dbReference type="EMBL" id="BDG04676.1"/>
    </source>
</evidence>
<dbReference type="Pfam" id="PF02322">
    <property type="entry name" value="Cyt_bd_oxida_II"/>
    <property type="match status" value="1"/>
</dbReference>
<evidence type="ECO:0000256" key="7">
    <source>
        <dbReference type="SAM" id="Phobius"/>
    </source>
</evidence>
<feature type="transmembrane region" description="Helical" evidence="7">
    <location>
        <begin position="76"/>
        <end position="97"/>
    </location>
</feature>
<dbReference type="InterPro" id="IPR003317">
    <property type="entry name" value="Cyt-d_oxidase_su2"/>
</dbReference>
<dbReference type="EMBL" id="AP025591">
    <property type="protein sequence ID" value="BDG04676.1"/>
    <property type="molecule type" value="Genomic_DNA"/>
</dbReference>
<evidence type="ECO:0000313" key="9">
    <source>
        <dbReference type="Proteomes" id="UP001162891"/>
    </source>
</evidence>
<feature type="transmembrane region" description="Helical" evidence="7">
    <location>
        <begin position="6"/>
        <end position="34"/>
    </location>
</feature>
<keyword evidence="9" id="KW-1185">Reference proteome</keyword>
<evidence type="ECO:0000256" key="1">
    <source>
        <dbReference type="ARBA" id="ARBA00004651"/>
    </source>
</evidence>
<feature type="transmembrane region" description="Helical" evidence="7">
    <location>
        <begin position="295"/>
        <end position="319"/>
    </location>
</feature>
<dbReference type="PANTHER" id="PTHR43141">
    <property type="entry name" value="CYTOCHROME BD2 SUBUNIT II"/>
    <property type="match status" value="1"/>
</dbReference>
<comment type="subcellular location">
    <subcellularLocation>
        <location evidence="1">Cell membrane</location>
        <topology evidence="1">Multi-pass membrane protein</topology>
    </subcellularLocation>
</comment>
<feature type="transmembrane region" description="Helical" evidence="7">
    <location>
        <begin position="232"/>
        <end position="250"/>
    </location>
</feature>
<keyword evidence="4 7" id="KW-0812">Transmembrane</keyword>
<evidence type="ECO:0000256" key="5">
    <source>
        <dbReference type="ARBA" id="ARBA00022989"/>
    </source>
</evidence>